<gene>
    <name evidence="1" type="ORF">B296_00042295</name>
</gene>
<dbReference type="Proteomes" id="UP000287651">
    <property type="component" value="Unassembled WGS sequence"/>
</dbReference>
<name>A0A426ZIZ9_ENSVE</name>
<protein>
    <submittedName>
        <fullName evidence="1">Uncharacterized protein</fullName>
    </submittedName>
</protein>
<evidence type="ECO:0000313" key="1">
    <source>
        <dbReference type="EMBL" id="RRT63921.1"/>
    </source>
</evidence>
<comment type="caution">
    <text evidence="1">The sequence shown here is derived from an EMBL/GenBank/DDBJ whole genome shotgun (WGS) entry which is preliminary data.</text>
</comment>
<dbReference type="AlphaFoldDB" id="A0A426ZIZ9"/>
<dbReference type="EMBL" id="AMZH03006408">
    <property type="protein sequence ID" value="RRT63921.1"/>
    <property type="molecule type" value="Genomic_DNA"/>
</dbReference>
<sequence>MERHDLTLTFTRVHVIDLCPRKASYLRSMFLLLRLLSSCSLDTSLSSTQVVSLLNLPLSLPHLISQCIH</sequence>
<accession>A0A426ZIZ9</accession>
<evidence type="ECO:0000313" key="2">
    <source>
        <dbReference type="Proteomes" id="UP000287651"/>
    </source>
</evidence>
<reference evidence="1 2" key="1">
    <citation type="journal article" date="2014" name="Agronomy (Basel)">
        <title>A Draft Genome Sequence for Ensete ventricosum, the Drought-Tolerant Tree Against Hunger.</title>
        <authorList>
            <person name="Harrison J."/>
            <person name="Moore K.A."/>
            <person name="Paszkiewicz K."/>
            <person name="Jones T."/>
            <person name="Grant M."/>
            <person name="Ambacheew D."/>
            <person name="Muzemil S."/>
            <person name="Studholme D.J."/>
        </authorList>
    </citation>
    <scope>NUCLEOTIDE SEQUENCE [LARGE SCALE GENOMIC DNA]</scope>
</reference>
<organism evidence="1 2">
    <name type="scientific">Ensete ventricosum</name>
    <name type="common">Abyssinian banana</name>
    <name type="synonym">Musa ensete</name>
    <dbReference type="NCBI Taxonomy" id="4639"/>
    <lineage>
        <taxon>Eukaryota</taxon>
        <taxon>Viridiplantae</taxon>
        <taxon>Streptophyta</taxon>
        <taxon>Embryophyta</taxon>
        <taxon>Tracheophyta</taxon>
        <taxon>Spermatophyta</taxon>
        <taxon>Magnoliopsida</taxon>
        <taxon>Liliopsida</taxon>
        <taxon>Zingiberales</taxon>
        <taxon>Musaceae</taxon>
        <taxon>Ensete</taxon>
    </lineage>
</organism>
<proteinExistence type="predicted"/>